<dbReference type="EMBL" id="JARLKY010000088">
    <property type="protein sequence ID" value="MEC0231201.1"/>
    <property type="molecule type" value="Genomic_DNA"/>
</dbReference>
<dbReference type="RefSeq" id="WP_326075151.1">
    <property type="nucleotide sequence ID" value="NZ_JARLKY010000088.1"/>
</dbReference>
<organism evidence="1 2">
    <name type="scientific">Paenibacillus alba</name>
    <dbReference type="NCBI Taxonomy" id="1197127"/>
    <lineage>
        <taxon>Bacteria</taxon>
        <taxon>Bacillati</taxon>
        <taxon>Bacillota</taxon>
        <taxon>Bacilli</taxon>
        <taxon>Bacillales</taxon>
        <taxon>Paenibacillaceae</taxon>
        <taxon>Paenibacillus</taxon>
    </lineage>
</organism>
<protein>
    <submittedName>
        <fullName evidence="1">Uncharacterized protein</fullName>
    </submittedName>
</protein>
<gene>
    <name evidence="1" type="ORF">P4I72_29300</name>
</gene>
<evidence type="ECO:0000313" key="1">
    <source>
        <dbReference type="EMBL" id="MEC0231201.1"/>
    </source>
</evidence>
<proteinExistence type="predicted"/>
<name>A0ABU6GAI3_9BACL</name>
<sequence>MGRKKKTNTPRVKCMKREGRLQSAAASWLKTYTGNRHIFGYRKHFDVSIGTAIAELRMLGVPLSDEVVKRATESEQAAIRVKQTRKEKRRQCLEEQRSGAVPWSDETYAYIAGYTSWGIPYGVTWGEMERFADMESLDRTVPPRSRDCHFSLDEDQLVLEGWEAEEEEEEVPFDLEEFIINHFAV</sequence>
<accession>A0ABU6GAI3</accession>
<evidence type="ECO:0000313" key="2">
    <source>
        <dbReference type="Proteomes" id="UP001338137"/>
    </source>
</evidence>
<dbReference type="Proteomes" id="UP001338137">
    <property type="component" value="Unassembled WGS sequence"/>
</dbReference>
<comment type="caution">
    <text evidence="1">The sequence shown here is derived from an EMBL/GenBank/DDBJ whole genome shotgun (WGS) entry which is preliminary data.</text>
</comment>
<reference evidence="1 2" key="1">
    <citation type="submission" date="2023-03" db="EMBL/GenBank/DDBJ databases">
        <title>Bacillus Genome Sequencing.</title>
        <authorList>
            <person name="Dunlap C."/>
        </authorList>
    </citation>
    <scope>NUCLEOTIDE SEQUENCE [LARGE SCALE GENOMIC DNA]</scope>
    <source>
        <strain evidence="1 2">BD-533</strain>
    </source>
</reference>
<keyword evidence="2" id="KW-1185">Reference proteome</keyword>